<proteinExistence type="predicted"/>
<gene>
    <name evidence="1" type="ORF">GJ744_007573</name>
</gene>
<keyword evidence="2" id="KW-1185">Reference proteome</keyword>
<protein>
    <submittedName>
        <fullName evidence="1">Uncharacterized protein</fullName>
    </submittedName>
</protein>
<dbReference type="PANTHER" id="PTHR36986">
    <property type="entry name" value="UPF0643 PROTEIN PB2B2.08"/>
    <property type="match status" value="1"/>
</dbReference>
<evidence type="ECO:0000313" key="2">
    <source>
        <dbReference type="Proteomes" id="UP000606974"/>
    </source>
</evidence>
<dbReference type="AlphaFoldDB" id="A0A8H7AKM1"/>
<sequence length="209" mass="23477">MSASVLITNQDLSKRGISSYENRDTSLSRRIIASPYLEESHLLDLTTLDDQSRLLALALSDLATATRDYALAAYEKAMDLESLMSSLRTLVIAEGSRWTEQSFYVVEFRSTLKPGIDRDLLFTLDQKSHEEATQSGGLLKYWYGEPDAERRNLATCFWSNKDDAIKGGSGPWHKKARAIVPQIYQQIKVTGLLLTIKDDVLGWTLEPSV</sequence>
<dbReference type="PANTHER" id="PTHR36986:SF1">
    <property type="entry name" value="UPF0643 PROTEIN PB2B2.08"/>
    <property type="match status" value="1"/>
</dbReference>
<evidence type="ECO:0000313" key="1">
    <source>
        <dbReference type="EMBL" id="KAF7509702.1"/>
    </source>
</evidence>
<reference evidence="1" key="1">
    <citation type="submission" date="2020-02" db="EMBL/GenBank/DDBJ databases">
        <authorList>
            <person name="Palmer J.M."/>
        </authorList>
    </citation>
    <scope>NUCLEOTIDE SEQUENCE</scope>
    <source>
        <strain evidence="1">EPUS1.4</strain>
        <tissue evidence="1">Thallus</tissue>
    </source>
</reference>
<dbReference type="EMBL" id="JAACFV010000038">
    <property type="protein sequence ID" value="KAF7509702.1"/>
    <property type="molecule type" value="Genomic_DNA"/>
</dbReference>
<dbReference type="OrthoDB" id="2140489at2759"/>
<comment type="caution">
    <text evidence="1">The sequence shown here is derived from an EMBL/GenBank/DDBJ whole genome shotgun (WGS) entry which is preliminary data.</text>
</comment>
<organism evidence="1 2">
    <name type="scientific">Endocarpon pusillum</name>
    <dbReference type="NCBI Taxonomy" id="364733"/>
    <lineage>
        <taxon>Eukaryota</taxon>
        <taxon>Fungi</taxon>
        <taxon>Dikarya</taxon>
        <taxon>Ascomycota</taxon>
        <taxon>Pezizomycotina</taxon>
        <taxon>Eurotiomycetes</taxon>
        <taxon>Chaetothyriomycetidae</taxon>
        <taxon>Verrucariales</taxon>
        <taxon>Verrucariaceae</taxon>
        <taxon>Endocarpon</taxon>
    </lineage>
</organism>
<name>A0A8H7AKM1_9EURO</name>
<accession>A0A8H7AKM1</accession>
<dbReference type="Proteomes" id="UP000606974">
    <property type="component" value="Unassembled WGS sequence"/>
</dbReference>